<dbReference type="AlphaFoldDB" id="A0A2Z5FSF5"/>
<name>A0A2Z5FSF5_9BACT</name>
<dbReference type="InterPro" id="IPR019665">
    <property type="entry name" value="OxRdtase/DH_put_Rossmann_dom"/>
</dbReference>
<evidence type="ECO:0000313" key="3">
    <source>
        <dbReference type="EMBL" id="AXC09750.1"/>
    </source>
</evidence>
<keyword evidence="4" id="KW-1185">Reference proteome</keyword>
<evidence type="ECO:0000259" key="2">
    <source>
        <dbReference type="Pfam" id="PF10728"/>
    </source>
</evidence>
<dbReference type="Proteomes" id="UP000253606">
    <property type="component" value="Chromosome"/>
</dbReference>
<dbReference type="KEGG" id="abas:ACPOL_0369"/>
<dbReference type="Gene3D" id="3.40.50.720">
    <property type="entry name" value="NAD(P)-binding Rossmann-like Domain"/>
    <property type="match status" value="1"/>
</dbReference>
<dbReference type="EMBL" id="CP030840">
    <property type="protein sequence ID" value="AXC09750.1"/>
    <property type="molecule type" value="Genomic_DNA"/>
</dbReference>
<dbReference type="Pfam" id="PF10727">
    <property type="entry name" value="Rossmann-like"/>
    <property type="match status" value="1"/>
</dbReference>
<dbReference type="SUPFAM" id="SSF48179">
    <property type="entry name" value="6-phosphogluconate dehydrogenase C-terminal domain-like"/>
    <property type="match status" value="1"/>
</dbReference>
<dbReference type="InterPro" id="IPR036291">
    <property type="entry name" value="NAD(P)-bd_dom_sf"/>
</dbReference>
<dbReference type="Pfam" id="PF10728">
    <property type="entry name" value="DUF2520"/>
    <property type="match status" value="1"/>
</dbReference>
<proteinExistence type="predicted"/>
<sequence length="260" mass="28008">MVNRAKSDRPPPWGSPNAVDWEEAQLDAEVLWICVPDREIAGVAQQIAERRADLRRQTVLHSSGALTVKELTVVKQRGAAVAAIAPIFSFPTREPVGLENVLFAVESSPPLSRKLAALVRRLGGRPIHVHSSKKALYHAAATMASPLLVSAIDGAVSMAGMAGLTKADAEAVVQTLAMATLRNYFERGRTASFSGAFARGDVGTVKLHLRGLLAHPNLYTLYQALAQNAIATLPVKNRSDLEKAMQLNIPAARMKRRPGK</sequence>
<protein>
    <submittedName>
        <fullName evidence="3">Ketopantoate reductase PanG</fullName>
    </submittedName>
</protein>
<dbReference type="PANTHER" id="PTHR40459">
    <property type="entry name" value="CONSERVED HYPOTHETICAL ALANINE AND LEUCINE RICH PROTEIN"/>
    <property type="match status" value="1"/>
</dbReference>
<dbReference type="Gene3D" id="1.10.1040.20">
    <property type="entry name" value="ProC-like, C-terminal domain"/>
    <property type="match status" value="1"/>
</dbReference>
<dbReference type="InterPro" id="IPR008927">
    <property type="entry name" value="6-PGluconate_DH-like_C_sf"/>
</dbReference>
<dbReference type="PANTHER" id="PTHR40459:SF1">
    <property type="entry name" value="CONSERVED HYPOTHETICAL ALANINE AND LEUCINE RICH PROTEIN"/>
    <property type="match status" value="1"/>
</dbReference>
<organism evidence="3 4">
    <name type="scientific">Acidisarcina polymorpha</name>
    <dbReference type="NCBI Taxonomy" id="2211140"/>
    <lineage>
        <taxon>Bacteria</taxon>
        <taxon>Pseudomonadati</taxon>
        <taxon>Acidobacteriota</taxon>
        <taxon>Terriglobia</taxon>
        <taxon>Terriglobales</taxon>
        <taxon>Acidobacteriaceae</taxon>
        <taxon>Acidisarcina</taxon>
    </lineage>
</organism>
<reference evidence="3 4" key="1">
    <citation type="journal article" date="2018" name="Front. Microbiol.">
        <title>Hydrolytic Capabilities as a Key to Environmental Success: Chitinolytic and Cellulolytic Acidobacteria From Acidic Sub-arctic Soils and Boreal Peatlands.</title>
        <authorList>
            <person name="Belova S.E."/>
            <person name="Ravin N.V."/>
            <person name="Pankratov T.A."/>
            <person name="Rakitin A.L."/>
            <person name="Ivanova A.A."/>
            <person name="Beletsky A.V."/>
            <person name="Mardanov A.V."/>
            <person name="Sinninghe Damste J.S."/>
            <person name="Dedysh S.N."/>
        </authorList>
    </citation>
    <scope>NUCLEOTIDE SEQUENCE [LARGE SCALE GENOMIC DNA]</scope>
    <source>
        <strain evidence="3 4">SBC82</strain>
    </source>
</reference>
<dbReference type="SUPFAM" id="SSF51735">
    <property type="entry name" value="NAD(P)-binding Rossmann-fold domains"/>
    <property type="match status" value="1"/>
</dbReference>
<evidence type="ECO:0000259" key="1">
    <source>
        <dbReference type="Pfam" id="PF10727"/>
    </source>
</evidence>
<accession>A0A2Z5FSF5</accession>
<gene>
    <name evidence="3" type="ORF">ACPOL_0369</name>
</gene>
<feature type="domain" description="DUF2520" evidence="2">
    <location>
        <begin position="102"/>
        <end position="228"/>
    </location>
</feature>
<evidence type="ECO:0000313" key="4">
    <source>
        <dbReference type="Proteomes" id="UP000253606"/>
    </source>
</evidence>
<dbReference type="InterPro" id="IPR018931">
    <property type="entry name" value="DUF2520"/>
</dbReference>
<dbReference type="InterPro" id="IPR037108">
    <property type="entry name" value="TM1727-like_C_sf"/>
</dbReference>
<feature type="domain" description="Putative oxidoreductase/dehydrogenase Rossmann-like" evidence="1">
    <location>
        <begin position="20"/>
        <end position="86"/>
    </location>
</feature>